<accession>A0AAV7UWN1</accession>
<dbReference type="EMBL" id="JANPWB010000004">
    <property type="protein sequence ID" value="KAJ1192794.1"/>
    <property type="molecule type" value="Genomic_DNA"/>
</dbReference>
<organism evidence="1 2">
    <name type="scientific">Pleurodeles waltl</name>
    <name type="common">Iberian ribbed newt</name>
    <dbReference type="NCBI Taxonomy" id="8319"/>
    <lineage>
        <taxon>Eukaryota</taxon>
        <taxon>Metazoa</taxon>
        <taxon>Chordata</taxon>
        <taxon>Craniata</taxon>
        <taxon>Vertebrata</taxon>
        <taxon>Euteleostomi</taxon>
        <taxon>Amphibia</taxon>
        <taxon>Batrachia</taxon>
        <taxon>Caudata</taxon>
        <taxon>Salamandroidea</taxon>
        <taxon>Salamandridae</taxon>
        <taxon>Pleurodelinae</taxon>
        <taxon>Pleurodeles</taxon>
    </lineage>
</organism>
<dbReference type="Proteomes" id="UP001066276">
    <property type="component" value="Chromosome 2_2"/>
</dbReference>
<evidence type="ECO:0000313" key="2">
    <source>
        <dbReference type="Proteomes" id="UP001066276"/>
    </source>
</evidence>
<reference evidence="1" key="1">
    <citation type="journal article" date="2022" name="bioRxiv">
        <title>Sequencing and chromosome-scale assembly of the giantPleurodeles waltlgenome.</title>
        <authorList>
            <person name="Brown T."/>
            <person name="Elewa A."/>
            <person name="Iarovenko S."/>
            <person name="Subramanian E."/>
            <person name="Araus A.J."/>
            <person name="Petzold A."/>
            <person name="Susuki M."/>
            <person name="Suzuki K.-i.T."/>
            <person name="Hayashi T."/>
            <person name="Toyoda A."/>
            <person name="Oliveira C."/>
            <person name="Osipova E."/>
            <person name="Leigh N.D."/>
            <person name="Simon A."/>
            <person name="Yun M.H."/>
        </authorList>
    </citation>
    <scope>NUCLEOTIDE SEQUENCE</scope>
    <source>
        <strain evidence="1">20211129_DDA</strain>
        <tissue evidence="1">Liver</tissue>
    </source>
</reference>
<name>A0AAV7UWN1_PLEWA</name>
<protein>
    <submittedName>
        <fullName evidence="1">Uncharacterized protein</fullName>
    </submittedName>
</protein>
<gene>
    <name evidence="1" type="ORF">NDU88_002100</name>
</gene>
<dbReference type="AlphaFoldDB" id="A0AAV7UWN1"/>
<comment type="caution">
    <text evidence="1">The sequence shown here is derived from an EMBL/GenBank/DDBJ whole genome shotgun (WGS) entry which is preliminary data.</text>
</comment>
<keyword evidence="2" id="KW-1185">Reference proteome</keyword>
<evidence type="ECO:0000313" key="1">
    <source>
        <dbReference type="EMBL" id="KAJ1192794.1"/>
    </source>
</evidence>
<sequence length="162" mass="18197">MEPLPPAQLCHERMVQVFNAPLLEELEHDWSLSFQPVLWCGQPVFRCVWCLFGHLPTVYIVVTPVPPVDQALLISPMSCPLRLRLIREATYEPPLMNDLVLFGTVESATPAGGPAQETATHYCSVEPSAYPVIDLTSDYVASFLRSFLFNGFKDALQDHDYC</sequence>
<proteinExistence type="predicted"/>